<evidence type="ECO:0000313" key="1">
    <source>
        <dbReference type="EMBL" id="WXB20258.1"/>
    </source>
</evidence>
<dbReference type="RefSeq" id="WP_394829862.1">
    <property type="nucleotide sequence ID" value="NZ_CP089984.1"/>
</dbReference>
<dbReference type="Gene3D" id="2.170.15.10">
    <property type="entry name" value="Proaerolysin, chain A, domain 3"/>
    <property type="match status" value="1"/>
</dbReference>
<dbReference type="Proteomes" id="UP001370348">
    <property type="component" value="Chromosome"/>
</dbReference>
<sequence length="267" mass="28877">MQDFESLWKRAAYAWAKSKVSDGADNVDAWRTNSTFKDYYDRYGLSTSNGSPQYNTTTNKVSVDGVYSQTYTNNTDQQTSGDFTYSDAVTNTLSVAITEGLQIAQSESVKVGLEGLGDVSSSLTVTVNISSTQTVTNSETKTWSVHQQIPEPPHSVTKATFTVEKNTLAGSVTVPVVISGRVAVGLNSRWNGHYFWFVPIAQLLTDTNNTPSWLKINGDGSVTFNAVYSMNGVAASNAYVTLDRVDPSGTTSQKVQIAHPNTVIQAA</sequence>
<dbReference type="SUPFAM" id="SSF56973">
    <property type="entry name" value="Aerolisin/ETX pore-forming domain"/>
    <property type="match status" value="1"/>
</dbReference>
<proteinExistence type="predicted"/>
<accession>A0ABZ2MCL9</accession>
<dbReference type="EMBL" id="CP089984">
    <property type="protein sequence ID" value="WXB20258.1"/>
    <property type="molecule type" value="Genomic_DNA"/>
</dbReference>
<name>A0ABZ2MCL9_9BACT</name>
<reference evidence="1 2" key="1">
    <citation type="submission" date="2021-12" db="EMBL/GenBank/DDBJ databases">
        <title>Discovery of the Pendulisporaceae a myxobacterial family with distinct sporulation behavior and unique specialized metabolism.</title>
        <authorList>
            <person name="Garcia R."/>
            <person name="Popoff A."/>
            <person name="Bader C.D."/>
            <person name="Loehr J."/>
            <person name="Walesch S."/>
            <person name="Walt C."/>
            <person name="Boldt J."/>
            <person name="Bunk B."/>
            <person name="Haeckl F.J.F.P.J."/>
            <person name="Gunesch A.P."/>
            <person name="Birkelbach J."/>
            <person name="Nuebel U."/>
            <person name="Pietschmann T."/>
            <person name="Bach T."/>
            <person name="Mueller R."/>
        </authorList>
    </citation>
    <scope>NUCLEOTIDE SEQUENCE [LARGE SCALE GENOMIC DNA]</scope>
    <source>
        <strain evidence="1 2">MSr11954</strain>
    </source>
</reference>
<dbReference type="Pfam" id="PF03318">
    <property type="entry name" value="ETX_MTX2"/>
    <property type="match status" value="1"/>
</dbReference>
<keyword evidence="2" id="KW-1185">Reference proteome</keyword>
<evidence type="ECO:0000313" key="2">
    <source>
        <dbReference type="Proteomes" id="UP001370348"/>
    </source>
</evidence>
<dbReference type="CDD" id="cd20237">
    <property type="entry name" value="PFM_LIN24-like"/>
    <property type="match status" value="1"/>
</dbReference>
<dbReference type="InterPro" id="IPR004991">
    <property type="entry name" value="Aerolysin-like"/>
</dbReference>
<organism evidence="1 2">
    <name type="scientific">Pendulispora albinea</name>
    <dbReference type="NCBI Taxonomy" id="2741071"/>
    <lineage>
        <taxon>Bacteria</taxon>
        <taxon>Pseudomonadati</taxon>
        <taxon>Myxococcota</taxon>
        <taxon>Myxococcia</taxon>
        <taxon>Myxococcales</taxon>
        <taxon>Sorangiineae</taxon>
        <taxon>Pendulisporaceae</taxon>
        <taxon>Pendulispora</taxon>
    </lineage>
</organism>
<gene>
    <name evidence="1" type="ORF">LZC94_28280</name>
</gene>
<protein>
    <submittedName>
        <fullName evidence="1">ETX/MTX2 family pore-forming toxin</fullName>
    </submittedName>
</protein>